<feature type="domain" description="Phage shock protein PspC N-terminal" evidence="2">
    <location>
        <begin position="10"/>
        <end position="63"/>
    </location>
</feature>
<keyword evidence="1" id="KW-0472">Membrane</keyword>
<comment type="caution">
    <text evidence="3">The sequence shown here is derived from an EMBL/GenBank/DDBJ whole genome shotgun (WGS) entry which is preliminary data.</text>
</comment>
<evidence type="ECO:0000256" key="1">
    <source>
        <dbReference type="SAM" id="Phobius"/>
    </source>
</evidence>
<feature type="transmembrane region" description="Helical" evidence="1">
    <location>
        <begin position="38"/>
        <end position="61"/>
    </location>
</feature>
<name>A0ABV4VTY0_9GAMM</name>
<dbReference type="EMBL" id="JBHFGJ010000003">
    <property type="protein sequence ID" value="MFB2652633.1"/>
    <property type="molecule type" value="Genomic_DNA"/>
</dbReference>
<protein>
    <submittedName>
        <fullName evidence="3">PspC domain-containing protein</fullName>
    </submittedName>
</protein>
<evidence type="ECO:0000313" key="4">
    <source>
        <dbReference type="Proteomes" id="UP001576726"/>
    </source>
</evidence>
<keyword evidence="1" id="KW-1133">Transmembrane helix</keyword>
<evidence type="ECO:0000313" key="3">
    <source>
        <dbReference type="EMBL" id="MFB2652633.1"/>
    </source>
</evidence>
<dbReference type="Proteomes" id="UP001576726">
    <property type="component" value="Unassembled WGS sequence"/>
</dbReference>
<organism evidence="3 4">
    <name type="scientific">Shewanella seohaensis</name>
    <dbReference type="NCBI Taxonomy" id="755175"/>
    <lineage>
        <taxon>Bacteria</taxon>
        <taxon>Pseudomonadati</taxon>
        <taxon>Pseudomonadota</taxon>
        <taxon>Gammaproteobacteria</taxon>
        <taxon>Alteromonadales</taxon>
        <taxon>Shewanellaceae</taxon>
        <taxon>Shewanella</taxon>
    </lineage>
</organism>
<dbReference type="RefSeq" id="WP_374918844.1">
    <property type="nucleotide sequence ID" value="NZ_JBHFGJ010000003.1"/>
</dbReference>
<evidence type="ECO:0000259" key="2">
    <source>
        <dbReference type="Pfam" id="PF04024"/>
    </source>
</evidence>
<proteinExistence type="predicted"/>
<gene>
    <name evidence="3" type="ORF">ACE02L_07770</name>
</gene>
<dbReference type="InterPro" id="IPR007168">
    <property type="entry name" value="Phageshock_PspC_N"/>
</dbReference>
<dbReference type="Pfam" id="PF04024">
    <property type="entry name" value="PspC"/>
    <property type="match status" value="1"/>
</dbReference>
<reference evidence="3 4" key="1">
    <citation type="submission" date="2024-09" db="EMBL/GenBank/DDBJ databases">
        <authorList>
            <person name="Zhang Y."/>
        </authorList>
    </citation>
    <scope>NUCLEOTIDE SEQUENCE [LARGE SCALE GENOMIC DNA]</scope>
    <source>
        <strain evidence="3 4">SH314</strain>
    </source>
</reference>
<accession>A0ABV4VTY0</accession>
<keyword evidence="1" id="KW-0812">Transmembrane</keyword>
<sequence>MQNIDNTNILTRGETGVIAGVCSGLAEYYGLRKNGLRFAFAISSFFFAIPVLVYIVLWLVLPKYPTSQAGVRQLRRKVKQRQSIGS</sequence>
<keyword evidence="4" id="KW-1185">Reference proteome</keyword>